<evidence type="ECO:0000256" key="1">
    <source>
        <dbReference type="SAM" id="Phobius"/>
    </source>
</evidence>
<dbReference type="Proteomes" id="UP000799324">
    <property type="component" value="Unassembled WGS sequence"/>
</dbReference>
<keyword evidence="1" id="KW-1133">Transmembrane helix</keyword>
<keyword evidence="1" id="KW-0472">Membrane</keyword>
<dbReference type="EMBL" id="MU004302">
    <property type="protein sequence ID" value="KAF2660083.1"/>
    <property type="molecule type" value="Genomic_DNA"/>
</dbReference>
<protein>
    <submittedName>
        <fullName evidence="2">Uncharacterized protein</fullName>
    </submittedName>
</protein>
<feature type="transmembrane region" description="Helical" evidence="1">
    <location>
        <begin position="6"/>
        <end position="26"/>
    </location>
</feature>
<accession>A0A6A6TMC2</accession>
<evidence type="ECO:0000313" key="2">
    <source>
        <dbReference type="EMBL" id="KAF2660083.1"/>
    </source>
</evidence>
<proteinExistence type="predicted"/>
<gene>
    <name evidence="2" type="ORF">K491DRAFT_109396</name>
</gene>
<keyword evidence="3" id="KW-1185">Reference proteome</keyword>
<reference evidence="2" key="1">
    <citation type="journal article" date="2020" name="Stud. Mycol.">
        <title>101 Dothideomycetes genomes: a test case for predicting lifestyles and emergence of pathogens.</title>
        <authorList>
            <person name="Haridas S."/>
            <person name="Albert R."/>
            <person name="Binder M."/>
            <person name="Bloem J."/>
            <person name="Labutti K."/>
            <person name="Salamov A."/>
            <person name="Andreopoulos B."/>
            <person name="Baker S."/>
            <person name="Barry K."/>
            <person name="Bills G."/>
            <person name="Bluhm B."/>
            <person name="Cannon C."/>
            <person name="Castanera R."/>
            <person name="Culley D."/>
            <person name="Daum C."/>
            <person name="Ezra D."/>
            <person name="Gonzalez J."/>
            <person name="Henrissat B."/>
            <person name="Kuo A."/>
            <person name="Liang C."/>
            <person name="Lipzen A."/>
            <person name="Lutzoni F."/>
            <person name="Magnuson J."/>
            <person name="Mondo S."/>
            <person name="Nolan M."/>
            <person name="Ohm R."/>
            <person name="Pangilinan J."/>
            <person name="Park H.-J."/>
            <person name="Ramirez L."/>
            <person name="Alfaro M."/>
            <person name="Sun H."/>
            <person name="Tritt A."/>
            <person name="Yoshinaga Y."/>
            <person name="Zwiers L.-H."/>
            <person name="Turgeon B."/>
            <person name="Goodwin S."/>
            <person name="Spatafora J."/>
            <person name="Crous P."/>
            <person name="Grigoriev I."/>
        </authorList>
    </citation>
    <scope>NUCLEOTIDE SEQUENCE</scope>
    <source>
        <strain evidence="2">CBS 122681</strain>
    </source>
</reference>
<organism evidence="2 3">
    <name type="scientific">Lophiostoma macrostomum CBS 122681</name>
    <dbReference type="NCBI Taxonomy" id="1314788"/>
    <lineage>
        <taxon>Eukaryota</taxon>
        <taxon>Fungi</taxon>
        <taxon>Dikarya</taxon>
        <taxon>Ascomycota</taxon>
        <taxon>Pezizomycotina</taxon>
        <taxon>Dothideomycetes</taxon>
        <taxon>Pleosporomycetidae</taxon>
        <taxon>Pleosporales</taxon>
        <taxon>Lophiostomataceae</taxon>
        <taxon>Lophiostoma</taxon>
    </lineage>
</organism>
<dbReference type="AlphaFoldDB" id="A0A6A6TMC2"/>
<keyword evidence="1" id="KW-0812">Transmembrane</keyword>
<name>A0A6A6TMC2_9PLEO</name>
<feature type="transmembrane region" description="Helical" evidence="1">
    <location>
        <begin position="72"/>
        <end position="91"/>
    </location>
</feature>
<evidence type="ECO:0000313" key="3">
    <source>
        <dbReference type="Proteomes" id="UP000799324"/>
    </source>
</evidence>
<sequence>MYPKPFVVTSLNICLLLSLCIVRITCMHGGYTRGRSTPSKPYSFDIRSLPVESETYEHLTERHKRTDRSWKALTLVLLTAAAVAAVGIVQAPNRPRHSSQLPTADRSPVLQRLCSSHHVTSTQFGIGHSE</sequence>